<dbReference type="InterPro" id="IPR001245">
    <property type="entry name" value="Ser-Thr/Tyr_kinase_cat_dom"/>
</dbReference>
<name>A0A6G0LKK9_9STRA</name>
<comment type="caution">
    <text evidence="3">The sequence shown here is derived from an EMBL/GenBank/DDBJ whole genome shotgun (WGS) entry which is preliminary data.</text>
</comment>
<dbReference type="Gene3D" id="1.20.930.20">
    <property type="entry name" value="Adaptor protein Cbl, N-terminal domain"/>
    <property type="match status" value="1"/>
</dbReference>
<feature type="region of interest" description="Disordered" evidence="1">
    <location>
        <begin position="514"/>
        <end position="538"/>
    </location>
</feature>
<dbReference type="GO" id="GO:0007166">
    <property type="term" value="P:cell surface receptor signaling pathway"/>
    <property type="evidence" value="ECO:0007669"/>
    <property type="project" value="InterPro"/>
</dbReference>
<protein>
    <recommendedName>
        <fullName evidence="2">Protein kinase domain-containing protein</fullName>
    </recommendedName>
</protein>
<dbReference type="GO" id="GO:0005524">
    <property type="term" value="F:ATP binding"/>
    <property type="evidence" value="ECO:0007669"/>
    <property type="project" value="InterPro"/>
</dbReference>
<dbReference type="InterPro" id="IPR011009">
    <property type="entry name" value="Kinase-like_dom_sf"/>
</dbReference>
<dbReference type="Gene3D" id="1.10.510.10">
    <property type="entry name" value="Transferase(Phosphotransferase) domain 1"/>
    <property type="match status" value="1"/>
</dbReference>
<dbReference type="InterPro" id="IPR051681">
    <property type="entry name" value="Ser/Thr_Kinases-Pseudokinases"/>
</dbReference>
<feature type="compositionally biased region" description="Low complexity" evidence="1">
    <location>
        <begin position="516"/>
        <end position="526"/>
    </location>
</feature>
<evidence type="ECO:0000256" key="1">
    <source>
        <dbReference type="SAM" id="MobiDB-lite"/>
    </source>
</evidence>
<dbReference type="CDD" id="cd21037">
    <property type="entry name" value="MLKL_NTD"/>
    <property type="match status" value="1"/>
</dbReference>
<dbReference type="PANTHER" id="PTHR44329:SF214">
    <property type="entry name" value="PROTEIN KINASE DOMAIN-CONTAINING PROTEIN"/>
    <property type="match status" value="1"/>
</dbReference>
<dbReference type="GO" id="GO:0004674">
    <property type="term" value="F:protein serine/threonine kinase activity"/>
    <property type="evidence" value="ECO:0007669"/>
    <property type="project" value="TreeGrafter"/>
</dbReference>
<evidence type="ECO:0000259" key="2">
    <source>
        <dbReference type="PROSITE" id="PS50011"/>
    </source>
</evidence>
<dbReference type="SUPFAM" id="SSF56112">
    <property type="entry name" value="Protein kinase-like (PK-like)"/>
    <property type="match status" value="1"/>
</dbReference>
<dbReference type="InterPro" id="IPR016024">
    <property type="entry name" value="ARM-type_fold"/>
</dbReference>
<sequence>MATTSVIDRAVPGAGPLGDVLSTVLQLCGDMKEGKYACNSLHARLKGVLDELQTVEECGQRPGEKSLHQFVAIVSKFLRFLERHRESSLVFRLVVYDKMAEEQQQVSDDIAQLFEELGVVTVNWEEQWEHDTRIQKDVLVASAMDSATILRDLTDPRACVEAALTLKFEMQQRAEQHNGEIMECIKSMMGIIAADSRAKVTELPPWSIPSYEVTFDPTPFARGSFGSVHRGVWGPEKSNVVVKRLFCDDLVNDERIRHQVERELSLLHELSHPNITKMFGASHANSPPFVWEHAAKGNLGVLLCRYEGNKQYMWRLLYEAGLGLEYLHQRGIMHGNLKLNNILIGEDGHAKLSDFGMGAVRASSRSEVSAARVSSTLRWSAPECLTSRPVFASDIYSFALCMIEAVTGEPPFVFLSDDDVRDNVRKGIIPSQPEEMAADVWELIVSMTSFDPNKRPPLHHVLDKLKAFDKLLESASVERNCGACRSVMLSGPRFCSQCGAMVGEQASDPAVLDACSTESSESTSPPAASPGFELEEPDAVSGLQDPNVYVADLEDSKPVLAIDSSIPELLTTIQTGNAARCEQALLLLLQVGSDDQKENAVRALANLTMNNERSCAEITNEGAIPVLMELLGTGIGVQKGLAALTLGFLGATNKANSTVLRDAGALGLLVDLLRTEGIEQEQHAVTALEHLTAHNNENLKAVAREDVIAPLVSVLQVGSDTQKELGTVVLGRLAGTQASREKIAAEGVIPLLVGLVRTGTNAQKEEAAHVLGRLAKDETKAVIKSLGAIGILQELQQTGTTGQKRKARVALKAISEDDGGTSKRRRSAPNQTLCFSAIQKGVSMPSSPHSIEELSGGGTLGLEQGVYFIMSFANPKVGANKGVDHEAQWGYCGRDVL</sequence>
<dbReference type="InterPro" id="IPR000225">
    <property type="entry name" value="Armadillo"/>
</dbReference>
<dbReference type="SUPFAM" id="SSF48371">
    <property type="entry name" value="ARM repeat"/>
    <property type="match status" value="1"/>
</dbReference>
<proteinExistence type="predicted"/>
<dbReference type="Proteomes" id="UP000488956">
    <property type="component" value="Unassembled WGS sequence"/>
</dbReference>
<organism evidence="3 6">
    <name type="scientific">Phytophthora fragariae</name>
    <dbReference type="NCBI Taxonomy" id="53985"/>
    <lineage>
        <taxon>Eukaryota</taxon>
        <taxon>Sar</taxon>
        <taxon>Stramenopiles</taxon>
        <taxon>Oomycota</taxon>
        <taxon>Peronosporomycetes</taxon>
        <taxon>Peronosporales</taxon>
        <taxon>Peronosporaceae</taxon>
        <taxon>Phytophthora</taxon>
    </lineage>
</organism>
<dbReference type="PANTHER" id="PTHR44329">
    <property type="entry name" value="SERINE/THREONINE-PROTEIN KINASE TNNI3K-RELATED"/>
    <property type="match status" value="1"/>
</dbReference>
<dbReference type="Proteomes" id="UP000476176">
    <property type="component" value="Unassembled WGS sequence"/>
</dbReference>
<dbReference type="InterPro" id="IPR059179">
    <property type="entry name" value="MLKL-like_MCAfunc"/>
</dbReference>
<dbReference type="PROSITE" id="PS50011">
    <property type="entry name" value="PROTEIN_KINASE_DOM"/>
    <property type="match status" value="1"/>
</dbReference>
<dbReference type="AlphaFoldDB" id="A0A6G0LKK9"/>
<accession>A0A6G0LKK9</accession>
<evidence type="ECO:0000313" key="4">
    <source>
        <dbReference type="EMBL" id="KAE9243144.1"/>
    </source>
</evidence>
<dbReference type="EMBL" id="QXGC01000251">
    <property type="protein sequence ID" value="KAE9243144.1"/>
    <property type="molecule type" value="Genomic_DNA"/>
</dbReference>
<dbReference type="InterPro" id="IPR011989">
    <property type="entry name" value="ARM-like"/>
</dbReference>
<dbReference type="SMART" id="SM00185">
    <property type="entry name" value="ARM"/>
    <property type="match status" value="4"/>
</dbReference>
<evidence type="ECO:0000313" key="5">
    <source>
        <dbReference type="Proteomes" id="UP000476176"/>
    </source>
</evidence>
<feature type="domain" description="Protein kinase" evidence="2">
    <location>
        <begin position="214"/>
        <end position="472"/>
    </location>
</feature>
<evidence type="ECO:0000313" key="6">
    <source>
        <dbReference type="Proteomes" id="UP000488956"/>
    </source>
</evidence>
<evidence type="ECO:0000313" key="3">
    <source>
        <dbReference type="EMBL" id="KAE9122675.1"/>
    </source>
</evidence>
<dbReference type="InterPro" id="IPR036537">
    <property type="entry name" value="Adaptor_Cbl_N_dom_sf"/>
</dbReference>
<reference evidence="5 6" key="1">
    <citation type="submission" date="2018-09" db="EMBL/GenBank/DDBJ databases">
        <title>Genomic investigation of the strawberry pathogen Phytophthora fragariae indicates pathogenicity is determined by transcriptional variation in three key races.</title>
        <authorList>
            <person name="Adams T.M."/>
            <person name="Armitage A.D."/>
            <person name="Sobczyk M.K."/>
            <person name="Bates H.J."/>
            <person name="Dunwell J.M."/>
            <person name="Nellist C.F."/>
            <person name="Harrison R.J."/>
        </authorList>
    </citation>
    <scope>NUCLEOTIDE SEQUENCE [LARGE SCALE GENOMIC DNA]</scope>
    <source>
        <strain evidence="4 5">BC-23</strain>
        <strain evidence="3 6">ONT-3</strain>
    </source>
</reference>
<dbReference type="Gene3D" id="1.25.10.10">
    <property type="entry name" value="Leucine-rich Repeat Variant"/>
    <property type="match status" value="2"/>
</dbReference>
<dbReference type="InterPro" id="IPR000719">
    <property type="entry name" value="Prot_kinase_dom"/>
</dbReference>
<dbReference type="Pfam" id="PF07714">
    <property type="entry name" value="PK_Tyr_Ser-Thr"/>
    <property type="match status" value="1"/>
</dbReference>
<dbReference type="EMBL" id="QXFX01000271">
    <property type="protein sequence ID" value="KAE9122675.1"/>
    <property type="molecule type" value="Genomic_DNA"/>
</dbReference>
<gene>
    <name evidence="4" type="ORF">PF004_g6286</name>
    <name evidence="3" type="ORF">PF010_g6669</name>
</gene>